<dbReference type="HOGENOM" id="CLU_024655_0_0_1"/>
<evidence type="ECO:0000256" key="4">
    <source>
        <dbReference type="ARBA" id="ARBA00023163"/>
    </source>
</evidence>
<name>C7ZQF2_FUSV7</name>
<dbReference type="PRINTS" id="PR00755">
    <property type="entry name" value="AFLATOXINBRP"/>
</dbReference>
<dbReference type="AlphaFoldDB" id="C7ZQF2"/>
<evidence type="ECO:0000256" key="1">
    <source>
        <dbReference type="ARBA" id="ARBA00022723"/>
    </source>
</evidence>
<dbReference type="GeneID" id="9666992"/>
<keyword evidence="5" id="KW-0539">Nucleus</keyword>
<dbReference type="Proteomes" id="UP000005206">
    <property type="component" value="Unassembled WGS sequence"/>
</dbReference>
<dbReference type="RefSeq" id="XP_003039471.1">
    <property type="nucleotide sequence ID" value="XM_003039425.1"/>
</dbReference>
<evidence type="ECO:0000313" key="8">
    <source>
        <dbReference type="EMBL" id="EEU33758.1"/>
    </source>
</evidence>
<keyword evidence="2" id="KW-0862">Zinc</keyword>
<dbReference type="PROSITE" id="PS00463">
    <property type="entry name" value="ZN2_CY6_FUNGAL_1"/>
    <property type="match status" value="1"/>
</dbReference>
<gene>
    <name evidence="8" type="ORF">NECHADRAFT_56119</name>
</gene>
<dbReference type="OMA" id="WILMENV"/>
<keyword evidence="3" id="KW-0805">Transcription regulation</keyword>
<dbReference type="SMART" id="SM00066">
    <property type="entry name" value="GAL4"/>
    <property type="match status" value="1"/>
</dbReference>
<dbReference type="Pfam" id="PF00172">
    <property type="entry name" value="Zn_clus"/>
    <property type="match status" value="1"/>
</dbReference>
<evidence type="ECO:0000256" key="5">
    <source>
        <dbReference type="ARBA" id="ARBA00023242"/>
    </source>
</evidence>
<dbReference type="PANTHER" id="PTHR47660:SF3">
    <property type="entry name" value="FINGER DOMAIN PROTEIN, PUTATIVE (AFU_ORTHOLOGUE AFUA_4G03310)-RELATED"/>
    <property type="match status" value="1"/>
</dbReference>
<feature type="region of interest" description="Disordered" evidence="6">
    <location>
        <begin position="73"/>
        <end position="103"/>
    </location>
</feature>
<dbReference type="Gene3D" id="4.10.240.10">
    <property type="entry name" value="Zn(2)-C6 fungal-type DNA-binding domain"/>
    <property type="match status" value="1"/>
</dbReference>
<dbReference type="EMBL" id="GG698990">
    <property type="protein sequence ID" value="EEU33758.1"/>
    <property type="molecule type" value="Genomic_DNA"/>
</dbReference>
<organism evidence="8 9">
    <name type="scientific">Fusarium vanettenii (strain ATCC MYA-4622 / CBS 123669 / FGSC 9596 / NRRL 45880 / 77-13-4)</name>
    <name type="common">Fusarium solani subsp. pisi</name>
    <dbReference type="NCBI Taxonomy" id="660122"/>
    <lineage>
        <taxon>Eukaryota</taxon>
        <taxon>Fungi</taxon>
        <taxon>Dikarya</taxon>
        <taxon>Ascomycota</taxon>
        <taxon>Pezizomycotina</taxon>
        <taxon>Sordariomycetes</taxon>
        <taxon>Hypocreomycetidae</taxon>
        <taxon>Hypocreales</taxon>
        <taxon>Nectriaceae</taxon>
        <taxon>Fusarium</taxon>
        <taxon>Fusarium solani species complex</taxon>
        <taxon>Fusarium vanettenii</taxon>
    </lineage>
</organism>
<dbReference type="eggNOG" id="ENOG502RW4Z">
    <property type="taxonomic scope" value="Eukaryota"/>
</dbReference>
<dbReference type="InParanoid" id="C7ZQF2"/>
<dbReference type="PROSITE" id="PS50048">
    <property type="entry name" value="ZN2_CY6_FUNGAL_2"/>
    <property type="match status" value="1"/>
</dbReference>
<dbReference type="InterPro" id="IPR036864">
    <property type="entry name" value="Zn2-C6_fun-type_DNA-bd_sf"/>
</dbReference>
<keyword evidence="9" id="KW-1185">Reference proteome</keyword>
<reference evidence="8 9" key="1">
    <citation type="journal article" date="2009" name="PLoS Genet.">
        <title>The genome of Nectria haematococca: contribution of supernumerary chromosomes to gene expansion.</title>
        <authorList>
            <person name="Coleman J.J."/>
            <person name="Rounsley S.D."/>
            <person name="Rodriguez-Carres M."/>
            <person name="Kuo A."/>
            <person name="Wasmann C.C."/>
            <person name="Grimwood J."/>
            <person name="Schmutz J."/>
            <person name="Taga M."/>
            <person name="White G.J."/>
            <person name="Zhou S."/>
            <person name="Schwartz D.C."/>
            <person name="Freitag M."/>
            <person name="Ma L.J."/>
            <person name="Danchin E.G."/>
            <person name="Henrissat B."/>
            <person name="Coutinho P.M."/>
            <person name="Nelson D.R."/>
            <person name="Straney D."/>
            <person name="Napoli C.A."/>
            <person name="Barker B.M."/>
            <person name="Gribskov M."/>
            <person name="Rep M."/>
            <person name="Kroken S."/>
            <person name="Molnar I."/>
            <person name="Rensing C."/>
            <person name="Kennell J.C."/>
            <person name="Zamora J."/>
            <person name="Farman M.L."/>
            <person name="Selker E.U."/>
            <person name="Salamov A."/>
            <person name="Shapiro H."/>
            <person name="Pangilinan J."/>
            <person name="Lindquist E."/>
            <person name="Lamers C."/>
            <person name="Grigoriev I.V."/>
            <person name="Geiser D.M."/>
            <person name="Covert S.F."/>
            <person name="Temporini E."/>
            <person name="Vanetten H.D."/>
        </authorList>
    </citation>
    <scope>NUCLEOTIDE SEQUENCE [LARGE SCALE GENOMIC DNA]</scope>
    <source>
        <strain evidence="9">ATCC MYA-4622 / CBS 123669 / FGSC 9596 / NRRL 45880 / 77-13-4</strain>
    </source>
</reference>
<dbReference type="InterPro" id="IPR001138">
    <property type="entry name" value="Zn2Cys6_DnaBD"/>
</dbReference>
<keyword evidence="1" id="KW-0479">Metal-binding</keyword>
<protein>
    <recommendedName>
        <fullName evidence="7">Zn(2)-C6 fungal-type domain-containing protein</fullName>
    </recommendedName>
</protein>
<evidence type="ECO:0000313" key="9">
    <source>
        <dbReference type="Proteomes" id="UP000005206"/>
    </source>
</evidence>
<dbReference type="GO" id="GO:0008270">
    <property type="term" value="F:zinc ion binding"/>
    <property type="evidence" value="ECO:0007669"/>
    <property type="project" value="InterPro"/>
</dbReference>
<dbReference type="VEuPathDB" id="FungiDB:NECHADRAFT_56119"/>
<dbReference type="OrthoDB" id="5355161at2759"/>
<feature type="domain" description="Zn(2)-C6 fungal-type" evidence="7">
    <location>
        <begin position="11"/>
        <end position="41"/>
    </location>
</feature>
<dbReference type="SUPFAM" id="SSF57701">
    <property type="entry name" value="Zn2/Cys6 DNA-binding domain"/>
    <property type="match status" value="1"/>
</dbReference>
<dbReference type="GO" id="GO:0000981">
    <property type="term" value="F:DNA-binding transcription factor activity, RNA polymerase II-specific"/>
    <property type="evidence" value="ECO:0007669"/>
    <property type="project" value="InterPro"/>
</dbReference>
<dbReference type="CDD" id="cd00067">
    <property type="entry name" value="GAL4"/>
    <property type="match status" value="1"/>
</dbReference>
<accession>C7ZQF2</accession>
<sequence length="433" mass="48722">MSSLPLSERKACLGCARAKRTCDKQMPNCQRCAERNLDCRYPTTRRYCRAPPPASVRQDRVSTANALIPYAGHVQSQASRRRADSDNTATGHGISDPPTAHSPTAATVTHRLWFLELETWAIRNTGTSTCRFNPGPIRVSLGHKSWTSSLEDWLRQWVEEGCNPFIHKQLYLDTGLPQCLQEAWTTLTAYFAKTTLNEHIVMKIIEDRADRLLQTQIYHDDSLMAVPGLGTIEHLARVQALFIYEYLRLYDGSIRQRALAESSIQTLLTWCAQLWQSATLDADREMQLFRSPEPNRLDATGELATFPHWRAWVLSESVRRTWLVCHSTLAAYFRERDGWNECTGEIKFTASQGLWDATSSGSWAELACGREPLFVRSLHVDELLTTAVPTEVDSFSTAFMSLLMGREKLDSWAASPPCIDGTAMSLGADFPSA</sequence>
<dbReference type="KEGG" id="nhe:NECHADRAFT_56119"/>
<evidence type="ECO:0000256" key="6">
    <source>
        <dbReference type="SAM" id="MobiDB-lite"/>
    </source>
</evidence>
<dbReference type="PANTHER" id="PTHR47660">
    <property type="entry name" value="TRANSCRIPTION FACTOR WITH C2H2 AND ZN(2)-CYS(6) DNA BINDING DOMAIN (EUROFUNG)-RELATED-RELATED"/>
    <property type="match status" value="1"/>
</dbReference>
<evidence type="ECO:0000256" key="2">
    <source>
        <dbReference type="ARBA" id="ARBA00022833"/>
    </source>
</evidence>
<evidence type="ECO:0000259" key="7">
    <source>
        <dbReference type="PROSITE" id="PS50048"/>
    </source>
</evidence>
<keyword evidence="4" id="KW-0804">Transcription</keyword>
<proteinExistence type="predicted"/>
<evidence type="ECO:0000256" key="3">
    <source>
        <dbReference type="ARBA" id="ARBA00023015"/>
    </source>
</evidence>